<keyword evidence="1" id="KW-0472">Membrane</keyword>
<sequence length="133" mass="14660">MKHLIALAIKFVIITLVLLVILTWAFDVSFMNTLMISLALTALSYAIGDILIFLNAGKPGNQSTRNTIATFTDFIMALAVILLIGWLLTGEFAAMVAPALTSALVLSAGEWFFHQYVDRSVVPWYNEYKSAKS</sequence>
<dbReference type="Pfam" id="PF10710">
    <property type="entry name" value="DUF2512"/>
    <property type="match status" value="1"/>
</dbReference>
<dbReference type="EMBL" id="CP013659">
    <property type="protein sequence ID" value="ALS76501.1"/>
    <property type="molecule type" value="Genomic_DNA"/>
</dbReference>
<evidence type="ECO:0000313" key="3">
    <source>
        <dbReference type="Proteomes" id="UP000067683"/>
    </source>
</evidence>
<evidence type="ECO:0000256" key="1">
    <source>
        <dbReference type="SAM" id="Phobius"/>
    </source>
</evidence>
<dbReference type="Proteomes" id="UP000067683">
    <property type="component" value="Chromosome"/>
</dbReference>
<dbReference type="AlphaFoldDB" id="A0A0U2ZH09"/>
<dbReference type="InterPro" id="IPR019649">
    <property type="entry name" value="DUF2512"/>
</dbReference>
<accession>A0A0U2ZH09</accession>
<feature type="transmembrane region" description="Helical" evidence="1">
    <location>
        <begin position="32"/>
        <end position="56"/>
    </location>
</feature>
<protein>
    <recommendedName>
        <fullName evidence="4">DUF2512 domain-containing protein</fullName>
    </recommendedName>
</protein>
<feature type="transmembrane region" description="Helical" evidence="1">
    <location>
        <begin position="7"/>
        <end position="26"/>
    </location>
</feature>
<proteinExistence type="predicted"/>
<name>A0A0U2ZH09_9BACL</name>
<feature type="transmembrane region" description="Helical" evidence="1">
    <location>
        <begin position="68"/>
        <end position="88"/>
    </location>
</feature>
<reference evidence="2" key="1">
    <citation type="submission" date="2016-01" db="EMBL/GenBank/DDBJ databases">
        <title>Complete genome of Planococcus rifietoensis type strain M8.</title>
        <authorList>
            <person name="See-Too W.S."/>
        </authorList>
    </citation>
    <scope>NUCLEOTIDE SEQUENCE [LARGE SCALE GENOMIC DNA]</scope>
    <source>
        <strain evidence="2">M8</strain>
    </source>
</reference>
<dbReference type="RefSeq" id="WP_058383203.1">
    <property type="nucleotide sequence ID" value="NZ_CP013659.2"/>
</dbReference>
<keyword evidence="3" id="KW-1185">Reference proteome</keyword>
<keyword evidence="1" id="KW-1133">Transmembrane helix</keyword>
<dbReference type="KEGG" id="prt:AUC31_15390"/>
<feature type="transmembrane region" description="Helical" evidence="1">
    <location>
        <begin position="94"/>
        <end position="113"/>
    </location>
</feature>
<evidence type="ECO:0008006" key="4">
    <source>
        <dbReference type="Google" id="ProtNLM"/>
    </source>
</evidence>
<evidence type="ECO:0000313" key="2">
    <source>
        <dbReference type="EMBL" id="ALS76501.1"/>
    </source>
</evidence>
<keyword evidence="1" id="KW-0812">Transmembrane</keyword>
<organism evidence="2 3">
    <name type="scientific">Planococcus rifietoensis</name>
    <dbReference type="NCBI Taxonomy" id="200991"/>
    <lineage>
        <taxon>Bacteria</taxon>
        <taxon>Bacillati</taxon>
        <taxon>Bacillota</taxon>
        <taxon>Bacilli</taxon>
        <taxon>Bacillales</taxon>
        <taxon>Caryophanaceae</taxon>
        <taxon>Planococcus</taxon>
    </lineage>
</organism>
<dbReference type="STRING" id="200991.AUC31_15390"/>
<gene>
    <name evidence="2" type="ORF">AUC31_15390</name>
</gene>
<dbReference type="OrthoDB" id="2111682at2"/>